<evidence type="ECO:0000256" key="5">
    <source>
        <dbReference type="PIRSR" id="PIRSR001365-2"/>
    </source>
</evidence>
<dbReference type="GO" id="GO:0005829">
    <property type="term" value="C:cytosol"/>
    <property type="evidence" value="ECO:0007669"/>
    <property type="project" value="TreeGrafter"/>
</dbReference>
<dbReference type="Gene3D" id="3.20.20.70">
    <property type="entry name" value="Aldolase class I"/>
    <property type="match status" value="1"/>
</dbReference>
<dbReference type="AlphaFoldDB" id="A0A0P1FCX6"/>
<feature type="active site" description="Proton donor/acceptor" evidence="4">
    <location>
        <position position="135"/>
    </location>
</feature>
<dbReference type="GO" id="GO:0019262">
    <property type="term" value="P:N-acetylneuraminate catabolic process"/>
    <property type="evidence" value="ECO:0007669"/>
    <property type="project" value="TreeGrafter"/>
</dbReference>
<evidence type="ECO:0000256" key="2">
    <source>
        <dbReference type="ARBA" id="ARBA00023270"/>
    </source>
</evidence>
<sequence length="302" mass="31754">MDINGSVFAAMLTPMNDQGDVAPENVGVLVDHILSRGVHGLYASGSTGESVLQSREERAAVLTALADHAAGKTTLIAHVGAASTREAVALAELAGEKGYDAVSAVPPYYYKHRYEDIVAYYKAIADASGLPLIIYNIPALSGTDLSTDKLLELMEDPRIAGVKYTAQDLFQFGELKKAAPEKKLYFGTDEMFIGAAAAGADGGIGSTYNLIGDIYLAVETAIAAGDVDRARRAQRIANDFIAILLRAGVVPGLKHCLNQLGVPVGSVRAPFSPVSVEAAKELDAWMASVNLSLDRGAAAMLD</sequence>
<evidence type="ECO:0000256" key="1">
    <source>
        <dbReference type="ARBA" id="ARBA00023239"/>
    </source>
</evidence>
<protein>
    <submittedName>
        <fullName evidence="7">N-acetylneuraminate lyase</fullName>
        <ecNumber evidence="7">4.1.3.3</ecNumber>
    </submittedName>
</protein>
<gene>
    <name evidence="7" type="primary">nanA</name>
    <name evidence="6" type="ORF">TL5118_01573</name>
    <name evidence="7" type="ORF">TL5120_02307</name>
</gene>
<reference evidence="7 9" key="2">
    <citation type="submission" date="2015-09" db="EMBL/GenBank/DDBJ databases">
        <authorList>
            <consortium name="Swine Surveillance"/>
        </authorList>
    </citation>
    <scope>NUCLEOTIDE SEQUENCE [LARGE SCALE GENOMIC DNA]</scope>
    <source>
        <strain evidence="7 9">5120</strain>
    </source>
</reference>
<dbReference type="PIRSF" id="PIRSF001365">
    <property type="entry name" value="DHDPS"/>
    <property type="match status" value="1"/>
</dbReference>
<keyword evidence="8" id="KW-1185">Reference proteome</keyword>
<dbReference type="InterPro" id="IPR020624">
    <property type="entry name" value="Schiff_base-form_aldolases_CS"/>
</dbReference>
<dbReference type="Proteomes" id="UP000051887">
    <property type="component" value="Unassembled WGS sequence"/>
</dbReference>
<keyword evidence="2" id="KW-0704">Schiff base</keyword>
<dbReference type="InterPro" id="IPR020625">
    <property type="entry name" value="Schiff_base-form_aldolases_AS"/>
</dbReference>
<dbReference type="PANTHER" id="PTHR42849:SF1">
    <property type="entry name" value="N-ACETYLNEURAMINATE LYASE"/>
    <property type="match status" value="1"/>
</dbReference>
<dbReference type="PROSITE" id="PS00665">
    <property type="entry name" value="DHDPS_1"/>
    <property type="match status" value="1"/>
</dbReference>
<keyword evidence="1 3" id="KW-0456">Lyase</keyword>
<dbReference type="EMBL" id="CYSC01000032">
    <property type="protein sequence ID" value="CUH72506.1"/>
    <property type="molecule type" value="Genomic_DNA"/>
</dbReference>
<evidence type="ECO:0000256" key="4">
    <source>
        <dbReference type="PIRSR" id="PIRSR001365-1"/>
    </source>
</evidence>
<dbReference type="Proteomes" id="UP000051086">
    <property type="component" value="Unassembled WGS sequence"/>
</dbReference>
<dbReference type="InterPro" id="IPR013785">
    <property type="entry name" value="Aldolase_TIM"/>
</dbReference>
<dbReference type="SMART" id="SM01130">
    <property type="entry name" value="DHDPS"/>
    <property type="match status" value="1"/>
</dbReference>
<feature type="active site" description="Schiff-base intermediate with substrate" evidence="4">
    <location>
        <position position="163"/>
    </location>
</feature>
<organism evidence="7 9">
    <name type="scientific">Thalassovita autumnalis</name>
    <dbReference type="NCBI Taxonomy" id="2072972"/>
    <lineage>
        <taxon>Bacteria</taxon>
        <taxon>Pseudomonadati</taxon>
        <taxon>Pseudomonadota</taxon>
        <taxon>Alphaproteobacteria</taxon>
        <taxon>Rhodobacterales</taxon>
        <taxon>Roseobacteraceae</taxon>
        <taxon>Thalassovita</taxon>
    </lineage>
</organism>
<proteinExistence type="inferred from homology"/>
<dbReference type="InterPro" id="IPR002220">
    <property type="entry name" value="DapA-like"/>
</dbReference>
<dbReference type="PROSITE" id="PS00666">
    <property type="entry name" value="DHDPS_2"/>
    <property type="match status" value="1"/>
</dbReference>
<dbReference type="SUPFAM" id="SSF51569">
    <property type="entry name" value="Aldolase"/>
    <property type="match status" value="1"/>
</dbReference>
<dbReference type="EC" id="4.1.3.3" evidence="7"/>
<dbReference type="PRINTS" id="PR00146">
    <property type="entry name" value="DHPICSNTHASE"/>
</dbReference>
<dbReference type="PANTHER" id="PTHR42849">
    <property type="entry name" value="N-ACETYLNEURAMINATE LYASE"/>
    <property type="match status" value="1"/>
</dbReference>
<accession>A0A0P1FCX6</accession>
<feature type="binding site" evidence="5">
    <location>
        <position position="204"/>
    </location>
    <ligand>
        <name>pyruvate</name>
        <dbReference type="ChEBI" id="CHEBI:15361"/>
    </ligand>
</feature>
<dbReference type="GO" id="GO:0008747">
    <property type="term" value="F:N-acetylneuraminate lyase activity"/>
    <property type="evidence" value="ECO:0007669"/>
    <property type="project" value="UniProtKB-EC"/>
</dbReference>
<feature type="binding site" evidence="5">
    <location>
        <position position="47"/>
    </location>
    <ligand>
        <name>pyruvate</name>
        <dbReference type="ChEBI" id="CHEBI:15361"/>
    </ligand>
</feature>
<evidence type="ECO:0000313" key="6">
    <source>
        <dbReference type="EMBL" id="CUH66022.1"/>
    </source>
</evidence>
<dbReference type="Pfam" id="PF00701">
    <property type="entry name" value="DHDPS"/>
    <property type="match status" value="1"/>
</dbReference>
<dbReference type="RefSeq" id="WP_058243701.1">
    <property type="nucleotide sequence ID" value="NZ_CYSB01000025.1"/>
</dbReference>
<dbReference type="EMBL" id="CYSB01000025">
    <property type="protein sequence ID" value="CUH66022.1"/>
    <property type="molecule type" value="Genomic_DNA"/>
</dbReference>
<reference evidence="6 8" key="1">
    <citation type="submission" date="2015-09" db="EMBL/GenBank/DDBJ databases">
        <authorList>
            <person name="Rodrigo-Torres L."/>
            <person name="Arahal D.R."/>
        </authorList>
    </citation>
    <scope>NUCLEOTIDE SEQUENCE [LARGE SCALE GENOMIC DNA]</scope>
    <source>
        <strain evidence="6 8">CECT 5118</strain>
    </source>
</reference>
<comment type="similarity">
    <text evidence="3">Belongs to the DapA family.</text>
</comment>
<dbReference type="OrthoDB" id="9778880at2"/>
<evidence type="ECO:0000313" key="8">
    <source>
        <dbReference type="Proteomes" id="UP000051086"/>
    </source>
</evidence>
<evidence type="ECO:0000313" key="9">
    <source>
        <dbReference type="Proteomes" id="UP000051887"/>
    </source>
</evidence>
<name>A0A0P1FCX6_9RHOB</name>
<evidence type="ECO:0000256" key="3">
    <source>
        <dbReference type="PIRNR" id="PIRNR001365"/>
    </source>
</evidence>
<dbReference type="NCBIfam" id="NF003164">
    <property type="entry name" value="PRK04147.1"/>
    <property type="match status" value="1"/>
</dbReference>
<evidence type="ECO:0000313" key="7">
    <source>
        <dbReference type="EMBL" id="CUH72506.1"/>
    </source>
</evidence>